<dbReference type="Proteomes" id="UP000694864">
    <property type="component" value="Chromosome 1"/>
</dbReference>
<evidence type="ECO:0000313" key="2">
    <source>
        <dbReference type="Proteomes" id="UP000694864"/>
    </source>
</evidence>
<keyword evidence="2" id="KW-1185">Reference proteome</keyword>
<dbReference type="RefSeq" id="XP_010427603.1">
    <property type="nucleotide sequence ID" value="XM_010429301.2"/>
</dbReference>
<keyword evidence="1" id="KW-0732">Signal</keyword>
<name>A0ABM0TK64_CAMSA</name>
<organism evidence="2 3">
    <name type="scientific">Camelina sativa</name>
    <name type="common">False flax</name>
    <name type="synonym">Myagrum sativum</name>
    <dbReference type="NCBI Taxonomy" id="90675"/>
    <lineage>
        <taxon>Eukaryota</taxon>
        <taxon>Viridiplantae</taxon>
        <taxon>Streptophyta</taxon>
        <taxon>Embryophyta</taxon>
        <taxon>Tracheophyta</taxon>
        <taxon>Spermatophyta</taxon>
        <taxon>Magnoliopsida</taxon>
        <taxon>eudicotyledons</taxon>
        <taxon>Gunneridae</taxon>
        <taxon>Pentapetalae</taxon>
        <taxon>rosids</taxon>
        <taxon>malvids</taxon>
        <taxon>Brassicales</taxon>
        <taxon>Brassicaceae</taxon>
        <taxon>Camelineae</taxon>
        <taxon>Camelina</taxon>
    </lineage>
</organism>
<reference evidence="2" key="1">
    <citation type="journal article" date="2014" name="Nat. Commun.">
        <title>The emerging biofuel crop Camelina sativa retains a highly undifferentiated hexaploid genome structure.</title>
        <authorList>
            <person name="Kagale S."/>
            <person name="Koh C."/>
            <person name="Nixon J."/>
            <person name="Bollina V."/>
            <person name="Clarke W.E."/>
            <person name="Tuteja R."/>
            <person name="Spillane C."/>
            <person name="Robinson S.J."/>
            <person name="Links M.G."/>
            <person name="Clarke C."/>
            <person name="Higgins E.E."/>
            <person name="Huebert T."/>
            <person name="Sharpe A.G."/>
            <person name="Parkin I.A."/>
        </authorList>
    </citation>
    <scope>NUCLEOTIDE SEQUENCE [LARGE SCALE GENOMIC DNA]</scope>
    <source>
        <strain evidence="2">cv. DH55</strain>
    </source>
</reference>
<gene>
    <name evidence="3" type="primary">LOC104712371</name>
</gene>
<dbReference type="GeneID" id="104712371"/>
<sequence length="87" mass="10021">MKSVSFQLLLLVSLLLVFRSHLVQGRLRDFYDKPCNPMDPHCVKPCNPENPNCIMDTERVDVNYYGRPCNPRDPNCVKPCNPENPNC</sequence>
<reference evidence="3" key="2">
    <citation type="submission" date="2025-08" db="UniProtKB">
        <authorList>
            <consortium name="RefSeq"/>
        </authorList>
    </citation>
    <scope>IDENTIFICATION</scope>
    <source>
        <tissue evidence="3">Leaf</tissue>
    </source>
</reference>
<protein>
    <submittedName>
        <fullName evidence="3">Uncharacterized protein LOC104712371</fullName>
    </submittedName>
</protein>
<evidence type="ECO:0000313" key="3">
    <source>
        <dbReference type="RefSeq" id="XP_010427603.1"/>
    </source>
</evidence>
<evidence type="ECO:0000256" key="1">
    <source>
        <dbReference type="SAM" id="SignalP"/>
    </source>
</evidence>
<proteinExistence type="predicted"/>
<feature type="signal peptide" evidence="1">
    <location>
        <begin position="1"/>
        <end position="25"/>
    </location>
</feature>
<accession>A0ABM0TK64</accession>
<feature type="chain" id="PRO_5045312665" evidence="1">
    <location>
        <begin position="26"/>
        <end position="87"/>
    </location>
</feature>